<comment type="subunit">
    <text evidence="5">Part of the 50S ribosomal subunit; part of the 5S rRNA/L5/L18/L25 subcomplex. Contacts the 5S rRNA. Binds to the 5S rRNA independently of L5 and L18.</text>
</comment>
<dbReference type="InterPro" id="IPR020930">
    <property type="entry name" value="Ribosomal_uL5_bac-type"/>
</dbReference>
<dbReference type="AlphaFoldDB" id="A0A134AGH9"/>
<evidence type="ECO:0000256" key="3">
    <source>
        <dbReference type="ARBA" id="ARBA00022980"/>
    </source>
</evidence>
<feature type="region of interest" description="Disordered" evidence="6">
    <location>
        <begin position="198"/>
        <end position="234"/>
    </location>
</feature>
<dbReference type="Proteomes" id="UP000070442">
    <property type="component" value="Unassembled WGS sequence"/>
</dbReference>
<sequence>MAILGILMYNMLLIRRRRRLMKTIHLNLQKREELGTSGAKKVRAKGLVPGVFYAENEEPVAVAAKANELQKVVEQAGTSALVDIELDGKTTKILFKEIQNHPFKNQILHFDAYGVNLKEKLRLSIPVVLENRDEIHAQPSVLLQLLEEVEVECLPTNLPSEALVDVQNMEIGDTLTVADLDVSSIEGIDVLTDAEEAVASLQEPREEAIEEDDEADAADVPTVGETEGEGEDEE</sequence>
<evidence type="ECO:0000256" key="5">
    <source>
        <dbReference type="HAMAP-Rule" id="MF_01334"/>
    </source>
</evidence>
<dbReference type="PANTHER" id="PTHR33284:SF1">
    <property type="entry name" value="RIBOSOMAL PROTEIN L25_GLN-TRNA SYNTHETASE, ANTI-CODON-BINDING DOMAIN-CONTAINING PROTEIN"/>
    <property type="match status" value="1"/>
</dbReference>
<dbReference type="STRING" id="755172.HMPREF1863_00875"/>
<gene>
    <name evidence="5" type="primary">rplY</name>
    <name evidence="5" type="synonym">ctc</name>
    <name evidence="9" type="ORF">HMPREF1863_00875</name>
</gene>
<dbReference type="InterPro" id="IPR020057">
    <property type="entry name" value="Ribosomal_bL25_b-dom"/>
</dbReference>
<dbReference type="NCBIfam" id="TIGR00731">
    <property type="entry name" value="bL25_bact_ctc"/>
    <property type="match status" value="1"/>
</dbReference>
<evidence type="ECO:0000256" key="2">
    <source>
        <dbReference type="ARBA" id="ARBA00022884"/>
    </source>
</evidence>
<proteinExistence type="inferred from homology"/>
<keyword evidence="2 5" id="KW-0694">RNA-binding</keyword>
<evidence type="ECO:0000256" key="4">
    <source>
        <dbReference type="ARBA" id="ARBA00023274"/>
    </source>
</evidence>
<dbReference type="InterPro" id="IPR001021">
    <property type="entry name" value="Ribosomal_bL25_long"/>
</dbReference>
<dbReference type="EMBL" id="LSDG01000024">
    <property type="protein sequence ID" value="KXB66823.1"/>
    <property type="molecule type" value="Genomic_DNA"/>
</dbReference>
<dbReference type="GO" id="GO:0003735">
    <property type="term" value="F:structural constituent of ribosome"/>
    <property type="evidence" value="ECO:0007669"/>
    <property type="project" value="InterPro"/>
</dbReference>
<dbReference type="GO" id="GO:0008097">
    <property type="term" value="F:5S rRNA binding"/>
    <property type="evidence" value="ECO:0007669"/>
    <property type="project" value="InterPro"/>
</dbReference>
<reference evidence="10" key="1">
    <citation type="submission" date="2016-01" db="EMBL/GenBank/DDBJ databases">
        <authorList>
            <person name="Mitreva M."/>
            <person name="Pepin K.H."/>
            <person name="Mihindukulasuriya K.A."/>
            <person name="Fulton R."/>
            <person name="Fronick C."/>
            <person name="O'Laughlin M."/>
            <person name="Miner T."/>
            <person name="Herter B."/>
            <person name="Rosa B.A."/>
            <person name="Cordes M."/>
            <person name="Tomlinson C."/>
            <person name="Wollam A."/>
            <person name="Palsikar V.B."/>
            <person name="Mardis E.R."/>
            <person name="Wilson R.K."/>
        </authorList>
    </citation>
    <scope>NUCLEOTIDE SEQUENCE [LARGE SCALE GENOMIC DNA]</scope>
    <source>
        <strain evidence="10">DNF00729</strain>
    </source>
</reference>
<dbReference type="Pfam" id="PF01386">
    <property type="entry name" value="Ribosomal_L25p"/>
    <property type="match status" value="1"/>
</dbReference>
<dbReference type="GO" id="GO:0022625">
    <property type="term" value="C:cytosolic large ribosomal subunit"/>
    <property type="evidence" value="ECO:0007669"/>
    <property type="project" value="TreeGrafter"/>
</dbReference>
<evidence type="ECO:0000313" key="10">
    <source>
        <dbReference type="Proteomes" id="UP000070442"/>
    </source>
</evidence>
<dbReference type="InterPro" id="IPR029751">
    <property type="entry name" value="Ribosomal_L25_dom"/>
</dbReference>
<feature type="domain" description="Large ribosomal subunit protein bL25 L25" evidence="7">
    <location>
        <begin position="26"/>
        <end position="111"/>
    </location>
</feature>
<keyword evidence="1 5" id="KW-0699">rRNA-binding</keyword>
<dbReference type="Gene3D" id="2.40.240.10">
    <property type="entry name" value="Ribosomal Protein L25, Chain P"/>
    <property type="match status" value="1"/>
</dbReference>
<dbReference type="PATRIC" id="fig|755172.3.peg.833"/>
<keyword evidence="10" id="KW-1185">Reference proteome</keyword>
<organism evidence="9 10">
    <name type="scientific">Aedoeadaptatus coxii</name>
    <dbReference type="NCBI Taxonomy" id="755172"/>
    <lineage>
        <taxon>Bacteria</taxon>
        <taxon>Bacillati</taxon>
        <taxon>Bacillota</taxon>
        <taxon>Tissierellia</taxon>
        <taxon>Tissierellales</taxon>
        <taxon>Peptoniphilaceae</taxon>
        <taxon>Aedoeadaptatus</taxon>
    </lineage>
</organism>
<dbReference type="CDD" id="cd00495">
    <property type="entry name" value="Ribosomal_L25_TL5_CTC"/>
    <property type="match status" value="1"/>
</dbReference>
<comment type="similarity">
    <text evidence="5">Belongs to the bacterial ribosomal protein bL25 family. CTC subfamily.</text>
</comment>
<dbReference type="SUPFAM" id="SSF50715">
    <property type="entry name" value="Ribosomal protein L25-like"/>
    <property type="match status" value="1"/>
</dbReference>
<dbReference type="GO" id="GO:0006412">
    <property type="term" value="P:translation"/>
    <property type="evidence" value="ECO:0007669"/>
    <property type="project" value="UniProtKB-UniRule"/>
</dbReference>
<evidence type="ECO:0000259" key="7">
    <source>
        <dbReference type="Pfam" id="PF01386"/>
    </source>
</evidence>
<comment type="caution">
    <text evidence="9">The sequence shown here is derived from an EMBL/GenBank/DDBJ whole genome shotgun (WGS) entry which is preliminary data.</text>
</comment>
<feature type="compositionally biased region" description="Acidic residues" evidence="6">
    <location>
        <begin position="208"/>
        <end position="217"/>
    </location>
</feature>
<dbReference type="PANTHER" id="PTHR33284">
    <property type="entry name" value="RIBOSOMAL PROTEIN L25/GLN-TRNA SYNTHETASE, ANTI-CODON-BINDING DOMAIN-CONTAINING PROTEIN"/>
    <property type="match status" value="1"/>
</dbReference>
<dbReference type="InterPro" id="IPR020056">
    <property type="entry name" value="Rbsml_bL25/Gln-tRNA_synth_N"/>
</dbReference>
<evidence type="ECO:0000256" key="6">
    <source>
        <dbReference type="SAM" id="MobiDB-lite"/>
    </source>
</evidence>
<dbReference type="InterPro" id="IPR037121">
    <property type="entry name" value="Ribosomal_bL25_C"/>
</dbReference>
<accession>A0A134AGH9</accession>
<evidence type="ECO:0000256" key="1">
    <source>
        <dbReference type="ARBA" id="ARBA00022730"/>
    </source>
</evidence>
<keyword evidence="3 5" id="KW-0689">Ribosomal protein</keyword>
<dbReference type="Gene3D" id="2.170.120.20">
    <property type="entry name" value="Ribosomal protein L25, beta domain"/>
    <property type="match status" value="1"/>
</dbReference>
<evidence type="ECO:0000313" key="9">
    <source>
        <dbReference type="EMBL" id="KXB66823.1"/>
    </source>
</evidence>
<dbReference type="HAMAP" id="MF_01334">
    <property type="entry name" value="Ribosomal_bL25_CTC"/>
    <property type="match status" value="1"/>
</dbReference>
<protein>
    <recommendedName>
        <fullName evidence="5">Large ribosomal subunit protein bL25</fullName>
    </recommendedName>
    <alternativeName>
        <fullName evidence="5">General stress protein CTC</fullName>
    </alternativeName>
</protein>
<feature type="domain" description="Large ribosomal subunit protein bL25 beta" evidence="8">
    <location>
        <begin position="120"/>
        <end position="205"/>
    </location>
</feature>
<dbReference type="InterPro" id="IPR011035">
    <property type="entry name" value="Ribosomal_bL25/Gln-tRNA_synth"/>
</dbReference>
<evidence type="ECO:0000259" key="8">
    <source>
        <dbReference type="Pfam" id="PF14693"/>
    </source>
</evidence>
<name>A0A134AGH9_9FIRM</name>
<comment type="function">
    <text evidence="5">This is one of the proteins that binds to the 5S RNA in the ribosome where it forms part of the central protuberance.</text>
</comment>
<keyword evidence="4 5" id="KW-0687">Ribonucleoprotein</keyword>
<dbReference type="Pfam" id="PF14693">
    <property type="entry name" value="Ribosomal_TL5_C"/>
    <property type="match status" value="1"/>
</dbReference>